<comment type="caution">
    <text evidence="2">The sequence shown here is derived from an EMBL/GenBank/DDBJ whole genome shotgun (WGS) entry which is preliminary data.</text>
</comment>
<keyword evidence="1" id="KW-0812">Transmembrane</keyword>
<gene>
    <name evidence="2" type="ORF">HNP55_002002</name>
</gene>
<evidence type="ECO:0000313" key="2">
    <source>
        <dbReference type="EMBL" id="MBB4843483.1"/>
    </source>
</evidence>
<accession>A0A840L9R2</accession>
<reference evidence="2 3" key="1">
    <citation type="submission" date="2020-08" db="EMBL/GenBank/DDBJ databases">
        <title>Functional genomics of gut bacteria from endangered species of beetles.</title>
        <authorList>
            <person name="Carlos-Shanley C."/>
        </authorList>
    </citation>
    <scope>NUCLEOTIDE SEQUENCE [LARGE SCALE GENOMIC DNA]</scope>
    <source>
        <strain evidence="2 3">S00239</strain>
    </source>
</reference>
<dbReference type="Proteomes" id="UP000562027">
    <property type="component" value="Unassembled WGS sequence"/>
</dbReference>
<organism evidence="2 3">
    <name type="scientific">Roseateles oligotrophus</name>
    <dbReference type="NCBI Taxonomy" id="1769250"/>
    <lineage>
        <taxon>Bacteria</taxon>
        <taxon>Pseudomonadati</taxon>
        <taxon>Pseudomonadota</taxon>
        <taxon>Betaproteobacteria</taxon>
        <taxon>Burkholderiales</taxon>
        <taxon>Sphaerotilaceae</taxon>
        <taxon>Roseateles</taxon>
    </lineage>
</organism>
<feature type="transmembrane region" description="Helical" evidence="1">
    <location>
        <begin position="231"/>
        <end position="255"/>
    </location>
</feature>
<evidence type="ECO:0008006" key="4">
    <source>
        <dbReference type="Google" id="ProtNLM"/>
    </source>
</evidence>
<proteinExistence type="predicted"/>
<protein>
    <recommendedName>
        <fullName evidence="4">ABC-2 type transport system permease protein</fullName>
    </recommendedName>
</protein>
<dbReference type="RefSeq" id="WP_184298777.1">
    <property type="nucleotide sequence ID" value="NZ_JACHLP010000003.1"/>
</dbReference>
<dbReference type="AlphaFoldDB" id="A0A840L9R2"/>
<keyword evidence="1" id="KW-0472">Membrane</keyword>
<evidence type="ECO:0000313" key="3">
    <source>
        <dbReference type="Proteomes" id="UP000562027"/>
    </source>
</evidence>
<keyword evidence="3" id="KW-1185">Reference proteome</keyword>
<feature type="transmembrane region" description="Helical" evidence="1">
    <location>
        <begin position="53"/>
        <end position="73"/>
    </location>
</feature>
<sequence length="352" mass="38023">MRLRGSATELRALLRRWWGFVVVVAALLGQFFSTLIGWPALPLFWALEQGPGLAAGLALLAHALPAILLCWALREQMLPRRWLQAEAALPLTRAQRRRADLAVLLLAQAPWILLNLASFLAWRLDSPAWMRGLWWGAGLGLGLSLLVSSAFGLLLMRAHRRGPLRPAAGQLTVFKSPGAGKSSPLGIWRALIWLPLRRGPAKPVLAAQIQAVLAALASLGLAWAWPLQASWALALYTLLVMGFCARLNGLALSCFEPLRRASLGLPLAEAAWAWRLQGLALLPAFVAWLALLLTLLAGPWALSPRAAPLFLLSGLVAPLLGVACSGGTAELRAGRWLLIWGVWVALASETLL</sequence>
<feature type="transmembrane region" description="Helical" evidence="1">
    <location>
        <begin position="20"/>
        <end position="41"/>
    </location>
</feature>
<feature type="transmembrane region" description="Helical" evidence="1">
    <location>
        <begin position="101"/>
        <end position="122"/>
    </location>
</feature>
<name>A0A840L9R2_9BURK</name>
<feature type="transmembrane region" description="Helical" evidence="1">
    <location>
        <begin position="309"/>
        <end position="329"/>
    </location>
</feature>
<feature type="transmembrane region" description="Helical" evidence="1">
    <location>
        <begin position="134"/>
        <end position="155"/>
    </location>
</feature>
<feature type="transmembrane region" description="Helical" evidence="1">
    <location>
        <begin position="204"/>
        <end position="225"/>
    </location>
</feature>
<keyword evidence="1" id="KW-1133">Transmembrane helix</keyword>
<evidence type="ECO:0000256" key="1">
    <source>
        <dbReference type="SAM" id="Phobius"/>
    </source>
</evidence>
<feature type="transmembrane region" description="Helical" evidence="1">
    <location>
        <begin position="276"/>
        <end position="297"/>
    </location>
</feature>
<dbReference type="EMBL" id="JACHLP010000003">
    <property type="protein sequence ID" value="MBB4843483.1"/>
    <property type="molecule type" value="Genomic_DNA"/>
</dbReference>